<dbReference type="Pfam" id="PF04788">
    <property type="entry name" value="DUF620"/>
    <property type="match status" value="1"/>
</dbReference>
<dbReference type="PANTHER" id="PTHR31300:SF9">
    <property type="entry name" value="SPINDLE ASSEMBLY ABNORMAL PROTEIN (DUF620)"/>
    <property type="match status" value="1"/>
</dbReference>
<keyword evidence="2" id="KW-1185">Reference proteome</keyword>
<accession>A0ABC8LWQ8</accession>
<dbReference type="EMBL" id="CAKOAT010766265">
    <property type="protein sequence ID" value="CAH8387838.1"/>
    <property type="molecule type" value="Genomic_DNA"/>
</dbReference>
<comment type="caution">
    <text evidence="1">The sequence shown here is derived from an EMBL/GenBank/DDBJ whole genome shotgun (WGS) entry which is preliminary data.</text>
</comment>
<dbReference type="AlphaFoldDB" id="A0ABC8LWQ8"/>
<organism evidence="1 2">
    <name type="scientific">Eruca vesicaria subsp. sativa</name>
    <name type="common">Garden rocket</name>
    <name type="synonym">Eruca sativa</name>
    <dbReference type="NCBI Taxonomy" id="29727"/>
    <lineage>
        <taxon>Eukaryota</taxon>
        <taxon>Viridiplantae</taxon>
        <taxon>Streptophyta</taxon>
        <taxon>Embryophyta</taxon>
        <taxon>Tracheophyta</taxon>
        <taxon>Spermatophyta</taxon>
        <taxon>Magnoliopsida</taxon>
        <taxon>eudicotyledons</taxon>
        <taxon>Gunneridae</taxon>
        <taxon>Pentapetalae</taxon>
        <taxon>rosids</taxon>
        <taxon>malvids</taxon>
        <taxon>Brassicales</taxon>
        <taxon>Brassicaceae</taxon>
        <taxon>Brassiceae</taxon>
        <taxon>Eruca</taxon>
    </lineage>
</organism>
<dbReference type="InterPro" id="IPR006873">
    <property type="entry name" value="DUF620"/>
</dbReference>
<dbReference type="PANTHER" id="PTHR31300">
    <property type="entry name" value="LIPASE"/>
    <property type="match status" value="1"/>
</dbReference>
<evidence type="ECO:0000313" key="1">
    <source>
        <dbReference type="EMBL" id="CAH8387838.1"/>
    </source>
</evidence>
<evidence type="ECO:0000313" key="2">
    <source>
        <dbReference type="Proteomes" id="UP001642260"/>
    </source>
</evidence>
<sequence>MISPSRRQHQPESLSVESSSVSLVAASPLLSSKIPPESLLGLDPRSTANLFLDATCIRNKIINGEDFFYIKPGDNSSEDFFMLNLETIPAVREAQSCSILRSLITRCGVILANERDILIQDENSRLLSMRTKEGDVFWETSSELVMDDYQYALFEITLV</sequence>
<dbReference type="Proteomes" id="UP001642260">
    <property type="component" value="Unassembled WGS sequence"/>
</dbReference>
<proteinExistence type="predicted"/>
<gene>
    <name evidence="1" type="ORF">ERUC_LOCUS40321</name>
</gene>
<reference evidence="1 2" key="1">
    <citation type="submission" date="2022-03" db="EMBL/GenBank/DDBJ databases">
        <authorList>
            <person name="Macdonald S."/>
            <person name="Ahmed S."/>
            <person name="Newling K."/>
        </authorList>
    </citation>
    <scope>NUCLEOTIDE SEQUENCE [LARGE SCALE GENOMIC DNA]</scope>
</reference>
<protein>
    <submittedName>
        <fullName evidence="1">Uncharacterized protein</fullName>
    </submittedName>
</protein>
<name>A0ABC8LWQ8_ERUVS</name>